<name>A0A154PLG8_DUFNO</name>
<evidence type="ECO:0000313" key="1">
    <source>
        <dbReference type="EMBL" id="KZC12715.1"/>
    </source>
</evidence>
<proteinExistence type="predicted"/>
<dbReference type="Proteomes" id="UP000076502">
    <property type="component" value="Unassembled WGS sequence"/>
</dbReference>
<sequence length="67" mass="7651">MKSIVTSFRSRFPRFNGVEFQTEGGPTSSAARAEYERQFFARFAEIDCFYLIHVFGVNGDHGLSNPR</sequence>
<accession>A0A154PLG8</accession>
<dbReference type="AlphaFoldDB" id="A0A154PLG8"/>
<protein>
    <submittedName>
        <fullName evidence="1">Uncharacterized protein</fullName>
    </submittedName>
</protein>
<organism evidence="1 2">
    <name type="scientific">Dufourea novaeangliae</name>
    <name type="common">Sweat bee</name>
    <dbReference type="NCBI Taxonomy" id="178035"/>
    <lineage>
        <taxon>Eukaryota</taxon>
        <taxon>Metazoa</taxon>
        <taxon>Ecdysozoa</taxon>
        <taxon>Arthropoda</taxon>
        <taxon>Hexapoda</taxon>
        <taxon>Insecta</taxon>
        <taxon>Pterygota</taxon>
        <taxon>Neoptera</taxon>
        <taxon>Endopterygota</taxon>
        <taxon>Hymenoptera</taxon>
        <taxon>Apocrita</taxon>
        <taxon>Aculeata</taxon>
        <taxon>Apoidea</taxon>
        <taxon>Anthophila</taxon>
        <taxon>Halictidae</taxon>
        <taxon>Rophitinae</taxon>
        <taxon>Dufourea</taxon>
    </lineage>
</organism>
<dbReference type="EMBL" id="KQ434968">
    <property type="protein sequence ID" value="KZC12715.1"/>
    <property type="molecule type" value="Genomic_DNA"/>
</dbReference>
<gene>
    <name evidence="1" type="ORF">WN55_04809</name>
</gene>
<evidence type="ECO:0000313" key="2">
    <source>
        <dbReference type="Proteomes" id="UP000076502"/>
    </source>
</evidence>
<keyword evidence="2" id="KW-1185">Reference proteome</keyword>
<reference evidence="1 2" key="1">
    <citation type="submission" date="2015-07" db="EMBL/GenBank/DDBJ databases">
        <title>The genome of Dufourea novaeangliae.</title>
        <authorList>
            <person name="Pan H."/>
            <person name="Kapheim K."/>
        </authorList>
    </citation>
    <scope>NUCLEOTIDE SEQUENCE [LARGE SCALE GENOMIC DNA]</scope>
    <source>
        <strain evidence="1">0120121106</strain>
        <tissue evidence="1">Whole body</tissue>
    </source>
</reference>